<gene>
    <name evidence="3" type="ORF">GA0071312_1712</name>
    <name evidence="2" type="ORF">HLUCCO17_15965</name>
</gene>
<dbReference type="EMBL" id="LJSX01000033">
    <property type="protein sequence ID" value="KPQ09175.1"/>
    <property type="molecule type" value="Genomic_DNA"/>
</dbReference>
<dbReference type="OrthoDB" id="8018653at2"/>
<dbReference type="Proteomes" id="UP000050497">
    <property type="component" value="Unassembled WGS sequence"/>
</dbReference>
<organism evidence="2 4">
    <name type="scientific">Saliniramus fredricksonii</name>
    <dbReference type="NCBI Taxonomy" id="1653334"/>
    <lineage>
        <taxon>Bacteria</taxon>
        <taxon>Pseudomonadati</taxon>
        <taxon>Pseudomonadota</taxon>
        <taxon>Alphaproteobacteria</taxon>
        <taxon>Hyphomicrobiales</taxon>
        <taxon>Salinarimonadaceae</taxon>
        <taxon>Saliniramus</taxon>
    </lineage>
</organism>
<reference evidence="3 5" key="2">
    <citation type="submission" date="2016-08" db="EMBL/GenBank/DDBJ databases">
        <authorList>
            <person name="Varghese N."/>
            <person name="Submissions Spin"/>
        </authorList>
    </citation>
    <scope>NUCLEOTIDE SEQUENCE [LARGE SCALE GENOMIC DNA]</scope>
    <source>
        <strain evidence="3 5">HL-109</strain>
    </source>
</reference>
<evidence type="ECO:0000256" key="1">
    <source>
        <dbReference type="SAM" id="Phobius"/>
    </source>
</evidence>
<feature type="transmembrane region" description="Helical" evidence="1">
    <location>
        <begin position="156"/>
        <end position="176"/>
    </location>
</feature>
<evidence type="ECO:0000313" key="2">
    <source>
        <dbReference type="EMBL" id="KPQ09175.1"/>
    </source>
</evidence>
<keyword evidence="1" id="KW-0812">Transmembrane</keyword>
<dbReference type="EMBL" id="FMBM01000002">
    <property type="protein sequence ID" value="SCC80785.1"/>
    <property type="molecule type" value="Genomic_DNA"/>
</dbReference>
<accession>A0A0P7XNW8</accession>
<feature type="transmembrane region" description="Helical" evidence="1">
    <location>
        <begin position="126"/>
        <end position="150"/>
    </location>
</feature>
<keyword evidence="1" id="KW-1133">Transmembrane helix</keyword>
<evidence type="ECO:0000313" key="4">
    <source>
        <dbReference type="Proteomes" id="UP000050497"/>
    </source>
</evidence>
<keyword evidence="1" id="KW-0472">Membrane</keyword>
<protein>
    <submittedName>
        <fullName evidence="2">Uncharacterized protein</fullName>
    </submittedName>
</protein>
<comment type="caution">
    <text evidence="2">The sequence shown here is derived from an EMBL/GenBank/DDBJ whole genome shotgun (WGS) entry which is preliminary data.</text>
</comment>
<keyword evidence="5" id="KW-1185">Reference proteome</keyword>
<evidence type="ECO:0000313" key="3">
    <source>
        <dbReference type="EMBL" id="SCC80785.1"/>
    </source>
</evidence>
<evidence type="ECO:0000313" key="5">
    <source>
        <dbReference type="Proteomes" id="UP000182800"/>
    </source>
</evidence>
<sequence>MARKDEISADEPHYLHAPRPASMPVSFRLRGNRLIVERLGSEQAIPLAQITEARLTYEPRSFAQRLYRIRLRLASGGNLSLHSVNFRSMVFADRQEEAYAAFVKALLPAIAEANPQARFTAGRTPFVWGALIVTTIAIFLAIAYFVIFALREGEVAAIAIGLFIGAAGLWQMLPIVRLNRPRDFRPQDPPALLMGG</sequence>
<reference evidence="2 4" key="1">
    <citation type="submission" date="2015-09" db="EMBL/GenBank/DDBJ databases">
        <title>Identification and resolution of microdiversity through metagenomic sequencing of parallel consortia.</title>
        <authorList>
            <person name="Nelson W.C."/>
            <person name="Romine M.F."/>
            <person name="Lindemann S.R."/>
        </authorList>
    </citation>
    <scope>NUCLEOTIDE SEQUENCE [LARGE SCALE GENOMIC DNA]</scope>
    <source>
        <strain evidence="2">HL-109</strain>
    </source>
</reference>
<dbReference type="AlphaFoldDB" id="A0A0P7XNW8"/>
<dbReference type="Proteomes" id="UP000182800">
    <property type="component" value="Unassembled WGS sequence"/>
</dbReference>
<name>A0A0P7XNW8_9HYPH</name>
<proteinExistence type="predicted"/>